<evidence type="ECO:0000313" key="1">
    <source>
        <dbReference type="EMBL" id="MPC25106.1"/>
    </source>
</evidence>
<dbReference type="EMBL" id="VSRR010001417">
    <property type="protein sequence ID" value="MPC25106.1"/>
    <property type="molecule type" value="Genomic_DNA"/>
</dbReference>
<proteinExistence type="predicted"/>
<reference evidence="1 2" key="1">
    <citation type="submission" date="2019-05" db="EMBL/GenBank/DDBJ databases">
        <title>Another draft genome of Portunus trituberculatus and its Hox gene families provides insights of decapod evolution.</title>
        <authorList>
            <person name="Jeong J.-H."/>
            <person name="Song I."/>
            <person name="Kim S."/>
            <person name="Choi T."/>
            <person name="Kim D."/>
            <person name="Ryu S."/>
            <person name="Kim W."/>
        </authorList>
    </citation>
    <scope>NUCLEOTIDE SEQUENCE [LARGE SCALE GENOMIC DNA]</scope>
    <source>
        <tissue evidence="1">Muscle</tissue>
    </source>
</reference>
<sequence length="61" mass="6862">MLLMNITHLPPPNLKAITYDTMTGGTPMVAATPGLGMNEPITWQKPYILVTRDRPRMTKEH</sequence>
<organism evidence="1 2">
    <name type="scientific">Portunus trituberculatus</name>
    <name type="common">Swimming crab</name>
    <name type="synonym">Neptunus trituberculatus</name>
    <dbReference type="NCBI Taxonomy" id="210409"/>
    <lineage>
        <taxon>Eukaryota</taxon>
        <taxon>Metazoa</taxon>
        <taxon>Ecdysozoa</taxon>
        <taxon>Arthropoda</taxon>
        <taxon>Crustacea</taxon>
        <taxon>Multicrustacea</taxon>
        <taxon>Malacostraca</taxon>
        <taxon>Eumalacostraca</taxon>
        <taxon>Eucarida</taxon>
        <taxon>Decapoda</taxon>
        <taxon>Pleocyemata</taxon>
        <taxon>Brachyura</taxon>
        <taxon>Eubrachyura</taxon>
        <taxon>Portunoidea</taxon>
        <taxon>Portunidae</taxon>
        <taxon>Portuninae</taxon>
        <taxon>Portunus</taxon>
    </lineage>
</organism>
<accession>A0A5B7DVT4</accession>
<dbReference type="AlphaFoldDB" id="A0A5B7DVT4"/>
<gene>
    <name evidence="1" type="ORF">E2C01_018207</name>
</gene>
<comment type="caution">
    <text evidence="1">The sequence shown here is derived from an EMBL/GenBank/DDBJ whole genome shotgun (WGS) entry which is preliminary data.</text>
</comment>
<name>A0A5B7DVT4_PORTR</name>
<evidence type="ECO:0000313" key="2">
    <source>
        <dbReference type="Proteomes" id="UP000324222"/>
    </source>
</evidence>
<protein>
    <submittedName>
        <fullName evidence="1">Uncharacterized protein</fullName>
    </submittedName>
</protein>
<keyword evidence="2" id="KW-1185">Reference proteome</keyword>
<dbReference type="Proteomes" id="UP000324222">
    <property type="component" value="Unassembled WGS sequence"/>
</dbReference>